<sequence>MSWPPPPPTIPQPFAYAGSANSVHRAGAPPQMHGVGGRSFRPPDAPLQPPLPRARQTVDPGFTVPNAAPTGPPPPPSFPVPILSRGYSSSNYSAPYHDIPAPNVNHAPSHSGMQQARAQSLPGGVGVGGFYRECSARMQESSSSSIIMTLTISDKAAQQPRAARAAVCQTVCQSHHRLPPFQGTQQTKRSPKRKRVRTPSPSVSRAGYVGY</sequence>
<organism evidence="1 2">
    <name type="scientific">Russula earlei</name>
    <dbReference type="NCBI Taxonomy" id="71964"/>
    <lineage>
        <taxon>Eukaryota</taxon>
        <taxon>Fungi</taxon>
        <taxon>Dikarya</taxon>
        <taxon>Basidiomycota</taxon>
        <taxon>Agaricomycotina</taxon>
        <taxon>Agaricomycetes</taxon>
        <taxon>Russulales</taxon>
        <taxon>Russulaceae</taxon>
        <taxon>Russula</taxon>
    </lineage>
</organism>
<gene>
    <name evidence="1" type="ORF">F5148DRAFT_25700</name>
</gene>
<reference evidence="1" key="1">
    <citation type="submission" date="2021-03" db="EMBL/GenBank/DDBJ databases">
        <title>Evolutionary priming and transition to the ectomycorrhizal habit in an iconic lineage of mushroom-forming fungi: is preadaptation a requirement?</title>
        <authorList>
            <consortium name="DOE Joint Genome Institute"/>
            <person name="Looney B.P."/>
            <person name="Miyauchi S."/>
            <person name="Morin E."/>
            <person name="Drula E."/>
            <person name="Courty P.E."/>
            <person name="Chicoki N."/>
            <person name="Fauchery L."/>
            <person name="Kohler A."/>
            <person name="Kuo A."/>
            <person name="LaButti K."/>
            <person name="Pangilinan J."/>
            <person name="Lipzen A."/>
            <person name="Riley R."/>
            <person name="Andreopoulos W."/>
            <person name="He G."/>
            <person name="Johnson J."/>
            <person name="Barry K.W."/>
            <person name="Grigoriev I.V."/>
            <person name="Nagy L."/>
            <person name="Hibbett D."/>
            <person name="Henrissat B."/>
            <person name="Matheny P.B."/>
            <person name="Labbe J."/>
            <person name="Martin A.F."/>
        </authorList>
    </citation>
    <scope>NUCLEOTIDE SEQUENCE</scope>
    <source>
        <strain evidence="1">BPL698</strain>
    </source>
</reference>
<dbReference type="EMBL" id="JAGFNK010001006">
    <property type="protein sequence ID" value="KAI9436122.1"/>
    <property type="molecule type" value="Genomic_DNA"/>
</dbReference>
<evidence type="ECO:0000313" key="1">
    <source>
        <dbReference type="EMBL" id="KAI9436122.1"/>
    </source>
</evidence>
<comment type="caution">
    <text evidence="1">The sequence shown here is derived from an EMBL/GenBank/DDBJ whole genome shotgun (WGS) entry which is preliminary data.</text>
</comment>
<name>A0ACC0TRK3_9AGAM</name>
<protein>
    <submittedName>
        <fullName evidence="1">Uncharacterized protein</fullName>
    </submittedName>
</protein>
<accession>A0ACC0TRK3</accession>
<dbReference type="Proteomes" id="UP001207468">
    <property type="component" value="Unassembled WGS sequence"/>
</dbReference>
<proteinExistence type="predicted"/>
<evidence type="ECO:0000313" key="2">
    <source>
        <dbReference type="Proteomes" id="UP001207468"/>
    </source>
</evidence>
<keyword evidence="2" id="KW-1185">Reference proteome</keyword>